<proteinExistence type="predicted"/>
<sequence>MFESLLLSQLARYVGQRAEIGLDNRIIDGVITLVGPDYVTVVESMGYGAMPVFVPLTSINTIRFFTA</sequence>
<keyword evidence="2" id="KW-1185">Reference proteome</keyword>
<evidence type="ECO:0000313" key="1">
    <source>
        <dbReference type="EMBL" id="KSU89253.1"/>
    </source>
</evidence>
<accession>A0A0V8JQD9</accession>
<protein>
    <submittedName>
        <fullName evidence="1">Uncharacterized protein</fullName>
    </submittedName>
</protein>
<reference evidence="1 2" key="1">
    <citation type="submission" date="2015-11" db="EMBL/GenBank/DDBJ databases">
        <title>Bacillus caseinolyticus sp nov.</title>
        <authorList>
            <person name="Dastager S.G."/>
            <person name="Mawlankar R."/>
        </authorList>
    </citation>
    <scope>NUCLEOTIDE SEQUENCE [LARGE SCALE GENOMIC DNA]</scope>
    <source>
        <strain evidence="1 2">SGD-V-76</strain>
    </source>
</reference>
<dbReference type="AlphaFoldDB" id="A0A0V8JQD9"/>
<comment type="caution">
    <text evidence="1">The sequence shown here is derived from an EMBL/GenBank/DDBJ whole genome shotgun (WGS) entry which is preliminary data.</text>
</comment>
<name>A0A0V8JQD9_9BACI</name>
<organism evidence="1 2">
    <name type="scientific">Priestia veravalensis</name>
    <dbReference type="NCBI Taxonomy" id="1414648"/>
    <lineage>
        <taxon>Bacteria</taxon>
        <taxon>Bacillati</taxon>
        <taxon>Bacillota</taxon>
        <taxon>Bacilli</taxon>
        <taxon>Bacillales</taxon>
        <taxon>Bacillaceae</taxon>
        <taxon>Priestia</taxon>
    </lineage>
</organism>
<dbReference type="EMBL" id="LNQP01000007">
    <property type="protein sequence ID" value="KSU89253.1"/>
    <property type="molecule type" value="Genomic_DNA"/>
</dbReference>
<dbReference type="Proteomes" id="UP000053681">
    <property type="component" value="Unassembled WGS sequence"/>
</dbReference>
<evidence type="ECO:0000313" key="2">
    <source>
        <dbReference type="Proteomes" id="UP000053681"/>
    </source>
</evidence>
<gene>
    <name evidence="1" type="ORF">AS180_02900</name>
</gene>
<dbReference type="RefSeq" id="WP_062686348.1">
    <property type="nucleotide sequence ID" value="NZ_KQ758629.1"/>
</dbReference>